<dbReference type="SUPFAM" id="SSF48371">
    <property type="entry name" value="ARM repeat"/>
    <property type="match status" value="1"/>
</dbReference>
<evidence type="ECO:0000259" key="5">
    <source>
        <dbReference type="Pfam" id="PF25267"/>
    </source>
</evidence>
<feature type="domain" description="TANGO6 N-terminal" evidence="5">
    <location>
        <begin position="251"/>
        <end position="312"/>
    </location>
</feature>
<dbReference type="Pfam" id="PF23565">
    <property type="entry name" value="ARM_TANGO6"/>
    <property type="match status" value="1"/>
</dbReference>
<dbReference type="Pfam" id="PF25267">
    <property type="entry name" value="TANGO6_N"/>
    <property type="match status" value="2"/>
</dbReference>
<dbReference type="Gene3D" id="1.25.10.10">
    <property type="entry name" value="Leucine-rich Repeat Variant"/>
    <property type="match status" value="1"/>
</dbReference>
<feature type="domain" description="TANGO6 N-terminal" evidence="5">
    <location>
        <begin position="34"/>
        <end position="205"/>
    </location>
</feature>
<reference evidence="6" key="1">
    <citation type="journal article" date="2018" name="PLoS Negl. Trop. Dis.">
        <title>Sialome diversity of ticks revealed by RNAseq of single tick salivary glands.</title>
        <authorList>
            <person name="Perner J."/>
            <person name="Kropackova S."/>
            <person name="Kopacek P."/>
            <person name="Ribeiro J.M."/>
        </authorList>
    </citation>
    <scope>NUCLEOTIDE SEQUENCE</scope>
    <source>
        <strain evidence="6">Siblings of single egg batch collected in Ceske Budejovice</strain>
        <tissue evidence="6">Salivary glands</tissue>
    </source>
</reference>
<feature type="domain" description="RNA polymerase II assembly factor Rtp1 C-terminal" evidence="2">
    <location>
        <begin position="1025"/>
        <end position="1057"/>
    </location>
</feature>
<dbReference type="Pfam" id="PF10304">
    <property type="entry name" value="RTP1_C2"/>
    <property type="match status" value="1"/>
</dbReference>
<dbReference type="InterPro" id="IPR011989">
    <property type="entry name" value="ARM-like"/>
</dbReference>
<protein>
    <submittedName>
        <fullName evidence="6">Putative transport and golgi organization protein 6</fullName>
    </submittedName>
</protein>
<evidence type="ECO:0000259" key="2">
    <source>
        <dbReference type="Pfam" id="PF10304"/>
    </source>
</evidence>
<dbReference type="InterPro" id="IPR019451">
    <property type="entry name" value="Rtp1_C1"/>
</dbReference>
<dbReference type="PANTHER" id="PTHR20959">
    <property type="entry name" value="TRANSPORT AND GOLGI ORGANIZATION PROTEIN 6 FAMILY MEMBER"/>
    <property type="match status" value="1"/>
</dbReference>
<organism evidence="6">
    <name type="scientific">Ixodes ricinus</name>
    <name type="common">Common tick</name>
    <name type="synonym">Acarus ricinus</name>
    <dbReference type="NCBI Taxonomy" id="34613"/>
    <lineage>
        <taxon>Eukaryota</taxon>
        <taxon>Metazoa</taxon>
        <taxon>Ecdysozoa</taxon>
        <taxon>Arthropoda</taxon>
        <taxon>Chelicerata</taxon>
        <taxon>Arachnida</taxon>
        <taxon>Acari</taxon>
        <taxon>Parasitiformes</taxon>
        <taxon>Ixodida</taxon>
        <taxon>Ixodoidea</taxon>
        <taxon>Ixodidae</taxon>
        <taxon>Ixodinae</taxon>
        <taxon>Ixodes</taxon>
    </lineage>
</organism>
<evidence type="ECO:0000259" key="3">
    <source>
        <dbReference type="Pfam" id="PF10363"/>
    </source>
</evidence>
<dbReference type="PANTHER" id="PTHR20959:SF1">
    <property type="entry name" value="TRANSPORT AND GOLGI ORGANIZATION PROTEIN 6 HOMOLOG"/>
    <property type="match status" value="1"/>
</dbReference>
<dbReference type="GO" id="GO:0009306">
    <property type="term" value="P:protein secretion"/>
    <property type="evidence" value="ECO:0007669"/>
    <property type="project" value="TreeGrafter"/>
</dbReference>
<evidence type="ECO:0000256" key="1">
    <source>
        <dbReference type="ARBA" id="ARBA00005724"/>
    </source>
</evidence>
<sequence length="1081" mass="118404">METLISKEALQPNWPEQLGSPFDLLLLHKLRRFHEKISSDQCLQKVVAERAPHLLQPVTESPHVQLFFLDHCISLLVLLKALLDEASTRCASTSVQGVPPLPPSSLGVLQQKTVQGLLQFVVALGIYPNLLPGVGVPLEKRTEQDALPCVASPVPSRRHRGLVVSVRTLLACVENVALRNLIYHRHLVDLLAALLQLCYAPVRKIPGFDNGDEHDFDMSNHPSISSQLELSMKKFRDQQQVEDQALIAEMLSDRKLFLADLQCLLENAYQPLVVREVLLILSRSSLQRNEVGSNPERVPRWLKRVCGQLLTQCLLRKEGLSRVLCGVFDACSVDSSGNIVSEKDWEKYGAFATIVARIPGSGQISPEGYYEKLAPQVAELLSGSSTDKVTFRVACGITGAMLEAQPCLTSRLLLRKLFQPLLNCMLQEGSLLDQTEVIATENEIGSCVELVHKIVCNIDPGHILLDALVPIFPILFEIAVFTENTVSYLRSLCEEILSVVYHSQPSDCATSLLHWCLFGTEGKPSFGKVRPDVCIALGSSGGVEALHRSSLMGDEEWAARTDQMGLVIAAIFEQGASKDSAVTFFLSLLKKLTTAVAKLSSDERGDANISPTLQSELNSQELRQNLVLLHLVGNLAQDISERLLENAASLLQFVVETLNRVIILKAGPESTVVSETTFFCLTLLGLLIPNEELRTERHRKLLQECLPILGILGASHSSVEMRNLAQQLQVAIATQGVAGLPADKSGQRPQCSSGSSSVNSSTDARAYLALGEKYAAGYGIRATTAEVSRQGHASPTLANQALQSTTIVEEEARQQTPGGPGSSAFEQVWRELHDGMVPIRGHAFIGLRRLLEEGDAETLGHADEVLEACQAGIQEEDSYVYLSAIHALAALVERDLDGRLPWLAEQVALEHLSVEARLNLGEVFLRVCKQLGDIAPKYRDLLVNCFLGAAKHSDPVVRSSAVSNLGELCGKLGYSFGTIMQEILACLRGLIRDPVNHVGRASVLALSCILKGMGPKLFQVMPHEVRDIYRDLKQIYQTTSDDVIRLQAQQAIDELSASTREFLKAQPQLEKQIKILGLPGQ</sequence>
<feature type="domain" description="TANGO6 HEAT repeat" evidence="4">
    <location>
        <begin position="314"/>
        <end position="591"/>
    </location>
</feature>
<accession>A0A147BGI3</accession>
<dbReference type="EMBL" id="GEGO01005504">
    <property type="protein sequence ID" value="JAR89900.1"/>
    <property type="molecule type" value="Transcribed_RNA"/>
</dbReference>
<dbReference type="InterPro" id="IPR039600">
    <property type="entry name" value="TANGO6/Rtp1"/>
</dbReference>
<dbReference type="AlphaFoldDB" id="A0A147BGI3"/>
<dbReference type="InterPro" id="IPR019414">
    <property type="entry name" value="Rtp1_C2"/>
</dbReference>
<name>A0A147BGI3_IXORI</name>
<dbReference type="InterPro" id="IPR057347">
    <property type="entry name" value="TANGO6_N"/>
</dbReference>
<evidence type="ECO:0000313" key="6">
    <source>
        <dbReference type="EMBL" id="JAR89900.1"/>
    </source>
</evidence>
<evidence type="ECO:0000259" key="4">
    <source>
        <dbReference type="Pfam" id="PF23565"/>
    </source>
</evidence>
<comment type="similarity">
    <text evidence="1">Belongs to the Tango6 family.</text>
</comment>
<feature type="domain" description="RNA polymerase II assembly factor Rtp1 C-terminal" evidence="3">
    <location>
        <begin position="825"/>
        <end position="933"/>
    </location>
</feature>
<dbReference type="InterPro" id="IPR016024">
    <property type="entry name" value="ARM-type_fold"/>
</dbReference>
<dbReference type="Pfam" id="PF10363">
    <property type="entry name" value="RTP1_C1"/>
    <property type="match status" value="1"/>
</dbReference>
<proteinExistence type="inferred from homology"/>
<dbReference type="InterPro" id="IPR057407">
    <property type="entry name" value="HEAT_TANGO6"/>
</dbReference>